<dbReference type="InterPro" id="IPR001906">
    <property type="entry name" value="Terpene_synth_N"/>
</dbReference>
<feature type="domain" description="Terpene synthase metal-binding" evidence="6">
    <location>
        <begin position="282"/>
        <end position="521"/>
    </location>
</feature>
<evidence type="ECO:0000256" key="1">
    <source>
        <dbReference type="ARBA" id="ARBA00001946"/>
    </source>
</evidence>
<protein>
    <submittedName>
        <fullName evidence="7">Uncharacterized protein</fullName>
    </submittedName>
</protein>
<dbReference type="AlphaFoldDB" id="A0A7N2LUA8"/>
<dbReference type="Proteomes" id="UP000594261">
    <property type="component" value="Chromosome 5"/>
</dbReference>
<dbReference type="CDD" id="cd00684">
    <property type="entry name" value="Terpene_cyclase_plant_C1"/>
    <property type="match status" value="1"/>
</dbReference>
<dbReference type="EnsemblPlants" id="QL05p077442:mrna">
    <property type="protein sequence ID" value="QL05p077442:mrna"/>
    <property type="gene ID" value="QL05p077442"/>
</dbReference>
<comment type="cofactor">
    <cofactor evidence="1">
        <name>Mg(2+)</name>
        <dbReference type="ChEBI" id="CHEBI:18420"/>
    </cofactor>
</comment>
<dbReference type="SFLD" id="SFLDG01019">
    <property type="entry name" value="Terpene_Cyclase_Like_1_C_Termi"/>
    <property type="match status" value="1"/>
</dbReference>
<proteinExistence type="predicted"/>
<dbReference type="Gene3D" id="1.10.600.10">
    <property type="entry name" value="Farnesyl Diphosphate Synthase"/>
    <property type="match status" value="1"/>
</dbReference>
<evidence type="ECO:0000256" key="4">
    <source>
        <dbReference type="ARBA" id="ARBA00023239"/>
    </source>
</evidence>
<evidence type="ECO:0000313" key="8">
    <source>
        <dbReference type="Proteomes" id="UP000594261"/>
    </source>
</evidence>
<dbReference type="InterPro" id="IPR050148">
    <property type="entry name" value="Terpene_synthase-like"/>
</dbReference>
<evidence type="ECO:0000259" key="6">
    <source>
        <dbReference type="Pfam" id="PF03936"/>
    </source>
</evidence>
<sequence length="592" mass="68302">MALSIKPLFASYNPPNAPKRIPKATNSDHFSQNPLPSARKLNIAHDHTLPLPLKHHNYRSKHDADKIHSQHAQKLKEVKDVLNKAGEDPLEGLYMIDAIQRLGIDYHFQEEIETILQRQNMISSACGYNEINNQPYETALRFRLLRQDGYYVSSALFNNFKDKERKFKSSLVGDIKGLIGLYEASQLSIEGEDILDEAGEFSRQYLTEWATHLDHQQAILITDTLKNPHHKSQARFTTKNIQTNIQGTNEWINVVQELAQIDSNMVHEIHQKEIHQILKWWKDLGLANELKFARDQPLKWYMWPMACLTDPILSEQRVELTKPLALLYIIDDIFDVRGTLDELKHFTEVVNRWELDAAEQLPDYMKICFKALYDITNEICYKVYKKHGWNPLESLKKTWARLCNAFLIEAQWLAHGIFPKTEEYLKNALISTGVHMVLVHTFFFLGQGITNETVDLLDDVPGIISSTAKILRLWDDLGSAKDENQDGRDGSYLKCYMKEHCGSSIKDTREHIISMISDEWKCLNKECLYSYPFPASFKNVSLNAARMVPLMYNYDDNHRLPSLEEHMKSLLIGGVVTQQNELTIVSQMKAEG</sequence>
<evidence type="ECO:0000313" key="7">
    <source>
        <dbReference type="EnsemblPlants" id="QL05p077442:mrna"/>
    </source>
</evidence>
<evidence type="ECO:0000256" key="3">
    <source>
        <dbReference type="ARBA" id="ARBA00022842"/>
    </source>
</evidence>
<dbReference type="Pfam" id="PF03936">
    <property type="entry name" value="Terpene_synth_C"/>
    <property type="match status" value="1"/>
</dbReference>
<keyword evidence="2" id="KW-0479">Metal-binding</keyword>
<dbReference type="Gramene" id="QL05p077442:mrna">
    <property type="protein sequence ID" value="QL05p077442:mrna"/>
    <property type="gene ID" value="QL05p077442"/>
</dbReference>
<dbReference type="InterPro" id="IPR034741">
    <property type="entry name" value="Terpene_cyclase-like_1_C"/>
</dbReference>
<dbReference type="OMA" id="DITNEIC"/>
<dbReference type="FunFam" id="1.10.600.10:FF:000007">
    <property type="entry name" value="Isoprene synthase, chloroplastic"/>
    <property type="match status" value="1"/>
</dbReference>
<feature type="domain" description="Terpene synthase N-terminal" evidence="5">
    <location>
        <begin position="60"/>
        <end position="213"/>
    </location>
</feature>
<dbReference type="PANTHER" id="PTHR31225:SF234">
    <property type="entry name" value="TERPENE SYNTHASE 4-RELATED"/>
    <property type="match status" value="1"/>
</dbReference>
<dbReference type="FunCoup" id="A0A7N2LUA8">
    <property type="interactions" value="70"/>
</dbReference>
<dbReference type="GO" id="GO:0010333">
    <property type="term" value="F:terpene synthase activity"/>
    <property type="evidence" value="ECO:0007669"/>
    <property type="project" value="InterPro"/>
</dbReference>
<dbReference type="InterPro" id="IPR044814">
    <property type="entry name" value="Terpene_cyclase_plant_C1"/>
</dbReference>
<dbReference type="KEGG" id="qlo:115992733"/>
<dbReference type="Gene3D" id="1.50.10.130">
    <property type="entry name" value="Terpene synthase, N-terminal domain"/>
    <property type="match status" value="1"/>
</dbReference>
<dbReference type="InterPro" id="IPR008949">
    <property type="entry name" value="Isoprenoid_synthase_dom_sf"/>
</dbReference>
<dbReference type="InterPro" id="IPR036965">
    <property type="entry name" value="Terpene_synth_N_sf"/>
</dbReference>
<dbReference type="GeneID" id="115992733"/>
<dbReference type="SFLD" id="SFLDS00005">
    <property type="entry name" value="Isoprenoid_Synthase_Type_I"/>
    <property type="match status" value="1"/>
</dbReference>
<dbReference type="EMBL" id="LRBV02000005">
    <property type="status" value="NOT_ANNOTATED_CDS"/>
    <property type="molecule type" value="Genomic_DNA"/>
</dbReference>
<dbReference type="PANTHER" id="PTHR31225">
    <property type="entry name" value="OS04G0344100 PROTEIN-RELATED"/>
    <property type="match status" value="1"/>
</dbReference>
<reference evidence="7" key="2">
    <citation type="submission" date="2021-01" db="UniProtKB">
        <authorList>
            <consortium name="EnsemblPlants"/>
        </authorList>
    </citation>
    <scope>IDENTIFICATION</scope>
</reference>
<dbReference type="GO" id="GO:0016102">
    <property type="term" value="P:diterpenoid biosynthetic process"/>
    <property type="evidence" value="ECO:0007669"/>
    <property type="project" value="InterPro"/>
</dbReference>
<dbReference type="InterPro" id="IPR008930">
    <property type="entry name" value="Terpenoid_cyclase/PrenylTrfase"/>
</dbReference>
<keyword evidence="4" id="KW-0456">Lyase</keyword>
<gene>
    <name evidence="7" type="primary">LOC115992733</name>
</gene>
<name>A0A7N2LUA8_QUELO</name>
<dbReference type="SUPFAM" id="SSF48576">
    <property type="entry name" value="Terpenoid synthases"/>
    <property type="match status" value="1"/>
</dbReference>
<keyword evidence="3" id="KW-0460">Magnesium</keyword>
<reference evidence="7 8" key="1">
    <citation type="journal article" date="2016" name="G3 (Bethesda)">
        <title>First Draft Assembly and Annotation of the Genome of a California Endemic Oak Quercus lobata Nee (Fagaceae).</title>
        <authorList>
            <person name="Sork V.L."/>
            <person name="Fitz-Gibbon S.T."/>
            <person name="Puiu D."/>
            <person name="Crepeau M."/>
            <person name="Gugger P.F."/>
            <person name="Sherman R."/>
            <person name="Stevens K."/>
            <person name="Langley C.H."/>
            <person name="Pellegrini M."/>
            <person name="Salzberg S.L."/>
        </authorList>
    </citation>
    <scope>NUCLEOTIDE SEQUENCE [LARGE SCALE GENOMIC DNA]</scope>
    <source>
        <strain evidence="7 8">cv. SW786</strain>
    </source>
</reference>
<accession>A0A7N2LUA8</accession>
<evidence type="ECO:0000256" key="2">
    <source>
        <dbReference type="ARBA" id="ARBA00022723"/>
    </source>
</evidence>
<dbReference type="SUPFAM" id="SSF48239">
    <property type="entry name" value="Terpenoid cyclases/Protein prenyltransferases"/>
    <property type="match status" value="1"/>
</dbReference>
<organism evidence="7 8">
    <name type="scientific">Quercus lobata</name>
    <name type="common">Valley oak</name>
    <dbReference type="NCBI Taxonomy" id="97700"/>
    <lineage>
        <taxon>Eukaryota</taxon>
        <taxon>Viridiplantae</taxon>
        <taxon>Streptophyta</taxon>
        <taxon>Embryophyta</taxon>
        <taxon>Tracheophyta</taxon>
        <taxon>Spermatophyta</taxon>
        <taxon>Magnoliopsida</taxon>
        <taxon>eudicotyledons</taxon>
        <taxon>Gunneridae</taxon>
        <taxon>Pentapetalae</taxon>
        <taxon>rosids</taxon>
        <taxon>fabids</taxon>
        <taxon>Fagales</taxon>
        <taxon>Fagaceae</taxon>
        <taxon>Quercus</taxon>
    </lineage>
</organism>
<dbReference type="GO" id="GO:0000287">
    <property type="term" value="F:magnesium ion binding"/>
    <property type="evidence" value="ECO:0007669"/>
    <property type="project" value="InterPro"/>
</dbReference>
<evidence type="ECO:0000259" key="5">
    <source>
        <dbReference type="Pfam" id="PF01397"/>
    </source>
</evidence>
<dbReference type="RefSeq" id="XP_030972816.1">
    <property type="nucleotide sequence ID" value="XM_031116956.1"/>
</dbReference>
<keyword evidence="8" id="KW-1185">Reference proteome</keyword>
<dbReference type="InParanoid" id="A0A7N2LUA8"/>
<dbReference type="Pfam" id="PF01397">
    <property type="entry name" value="Terpene_synth"/>
    <property type="match status" value="1"/>
</dbReference>
<dbReference type="OrthoDB" id="1921927at2759"/>
<dbReference type="InterPro" id="IPR005630">
    <property type="entry name" value="Terpene_synthase_metal-bd"/>
</dbReference>